<dbReference type="InterPro" id="IPR014748">
    <property type="entry name" value="Enoyl-CoA_hydra_C"/>
</dbReference>
<accession>A0A2I0MWR4</accession>
<dbReference type="Pfam" id="PF00887">
    <property type="entry name" value="ACBP"/>
    <property type="match status" value="1"/>
</dbReference>
<name>A0A2I0MWR4_COLLI</name>
<dbReference type="Proteomes" id="UP000053872">
    <property type="component" value="Unassembled WGS sequence"/>
</dbReference>
<dbReference type="PANTHER" id="PTHR43684">
    <property type="match status" value="1"/>
</dbReference>
<feature type="domain" description="ACB" evidence="4">
    <location>
        <begin position="9"/>
        <end position="94"/>
    </location>
</feature>
<reference evidence="5 6" key="1">
    <citation type="journal article" date="2013" name="Science">
        <title>Genomic diversity and evolution of the head crest in the rock pigeon.</title>
        <authorList>
            <person name="Shapiro M.D."/>
            <person name="Kronenberg Z."/>
            <person name="Li C."/>
            <person name="Domyan E.T."/>
            <person name="Pan H."/>
            <person name="Campbell M."/>
            <person name="Tan H."/>
            <person name="Huff C.D."/>
            <person name="Hu H."/>
            <person name="Vickrey A.I."/>
            <person name="Nielsen S.C."/>
            <person name="Stringham S.A."/>
            <person name="Hu H."/>
            <person name="Willerslev E."/>
            <person name="Gilbert M.T."/>
            <person name="Yandell M."/>
            <person name="Zhang G."/>
            <person name="Wang J."/>
        </authorList>
    </citation>
    <scope>NUCLEOTIDE SEQUENCE [LARGE SCALE GENOMIC DNA]</scope>
    <source>
        <tissue evidence="5">Blood</tissue>
    </source>
</reference>
<dbReference type="InParanoid" id="A0A2I0MWR4"/>
<dbReference type="FunFam" id="3.90.226.10:FF:000084">
    <property type="entry name" value="Enoyl-CoA delta isomerase 2, mitochondrial"/>
    <property type="match status" value="1"/>
</dbReference>
<dbReference type="GeneID" id="102092115"/>
<dbReference type="PRINTS" id="PR00689">
    <property type="entry name" value="ACOABINDINGP"/>
</dbReference>
<dbReference type="InterPro" id="IPR029045">
    <property type="entry name" value="ClpP/crotonase-like_dom_sf"/>
</dbReference>
<dbReference type="InterPro" id="IPR014352">
    <property type="entry name" value="FERM/acyl-CoA-bd_prot_sf"/>
</dbReference>
<sequence length="365" mass="40496">MTAATMQVSQKDFEKAQEQLKLLKNDPGNETKLKLYALFKQATEGPCNSPKPGMLDFVKKAKWDAWNSLGNLSQDDAREKYTELVSSLVSAESAGQHKDASPDENRLGGYETIIVTTKNNITKIMFNRPDKKNAINHKMYREIIKALEEAGKDDSTIAVITGNGDYYSSGNDLSNFTGVKPTEMKKMAEDGAVLLKEFVSHFIDFPKPLIAVVNGPAVGICVTLLGLCDIVYASDRATFHCPFSQLGQSPEGCSSYLFPKIMGLAKANEVLLFNKKLTAADACVQGLVTEVFPDRTFQKEVWARLEAYASLPKNSLTLSKQLIRSIEKEKLHAVSSKECEVLKERWLSDECINAVVTFFQKKSKL</sequence>
<dbReference type="InterPro" id="IPR035984">
    <property type="entry name" value="Acyl-CoA-binding_sf"/>
</dbReference>
<dbReference type="CDD" id="cd06558">
    <property type="entry name" value="crotonase-like"/>
    <property type="match status" value="1"/>
</dbReference>
<evidence type="ECO:0000256" key="3">
    <source>
        <dbReference type="ARBA" id="ARBA00023235"/>
    </source>
</evidence>
<gene>
    <name evidence="5" type="primary">ECI2</name>
    <name evidence="5" type="ORF">A306_00001812</name>
</gene>
<dbReference type="InterPro" id="IPR051053">
    <property type="entry name" value="ECH/Chromodomain_protein"/>
</dbReference>
<dbReference type="PROSITE" id="PS00880">
    <property type="entry name" value="ACB_1"/>
    <property type="match status" value="1"/>
</dbReference>
<dbReference type="GO" id="GO:0005777">
    <property type="term" value="C:peroxisome"/>
    <property type="evidence" value="ECO:0007669"/>
    <property type="project" value="UniProtKB-SubCell"/>
</dbReference>
<dbReference type="GO" id="GO:0005739">
    <property type="term" value="C:mitochondrion"/>
    <property type="evidence" value="ECO:0007669"/>
    <property type="project" value="TreeGrafter"/>
</dbReference>
<dbReference type="Gene3D" id="1.20.80.10">
    <property type="match status" value="1"/>
</dbReference>
<dbReference type="PANTHER" id="PTHR43684:SF1">
    <property type="entry name" value="ENOYL-COA DELTA ISOMERASE 2"/>
    <property type="match status" value="1"/>
</dbReference>
<dbReference type="SUPFAM" id="SSF52096">
    <property type="entry name" value="ClpP/crotonase"/>
    <property type="match status" value="1"/>
</dbReference>
<dbReference type="SUPFAM" id="SSF47027">
    <property type="entry name" value="Acyl-CoA binding protein"/>
    <property type="match status" value="1"/>
</dbReference>
<dbReference type="Gene3D" id="1.10.12.10">
    <property type="entry name" value="Lyase 2-enoyl-coa Hydratase, Chain A, domain 2"/>
    <property type="match status" value="1"/>
</dbReference>
<dbReference type="Gene3D" id="3.90.226.10">
    <property type="entry name" value="2-enoyl-CoA Hydratase, Chain A, domain 1"/>
    <property type="match status" value="1"/>
</dbReference>
<dbReference type="AlphaFoldDB" id="A0A2I0MWR4"/>
<dbReference type="GO" id="GO:0000062">
    <property type="term" value="F:fatty-acyl-CoA binding"/>
    <property type="evidence" value="ECO:0007669"/>
    <property type="project" value="InterPro"/>
</dbReference>
<protein>
    <submittedName>
        <fullName evidence="5">Enoyl-CoA delta isomerase 2, transcript variant X1</fullName>
    </submittedName>
</protein>
<dbReference type="STRING" id="8932.A0A2I0MWR4"/>
<dbReference type="RefSeq" id="XP_005506757.1">
    <property type="nucleotide sequence ID" value="XM_005506700.3"/>
</dbReference>
<dbReference type="GO" id="GO:0004165">
    <property type="term" value="F:delta(3)-delta(2)-enoyl-CoA isomerase activity"/>
    <property type="evidence" value="ECO:0007669"/>
    <property type="project" value="UniProtKB-ARBA"/>
</dbReference>
<evidence type="ECO:0000256" key="2">
    <source>
        <dbReference type="ARBA" id="ARBA00023140"/>
    </source>
</evidence>
<keyword evidence="2" id="KW-0576">Peroxisome</keyword>
<keyword evidence="6" id="KW-1185">Reference proteome</keyword>
<dbReference type="RefSeq" id="XP_064908574.1">
    <property type="nucleotide sequence ID" value="XM_065052502.1"/>
</dbReference>
<dbReference type="InterPro" id="IPR001753">
    <property type="entry name" value="Enoyl-CoA_hydra/iso"/>
</dbReference>
<dbReference type="CDD" id="cd00435">
    <property type="entry name" value="ACBP"/>
    <property type="match status" value="1"/>
</dbReference>
<dbReference type="CTD" id="10455"/>
<evidence type="ECO:0000313" key="6">
    <source>
        <dbReference type="Proteomes" id="UP000053872"/>
    </source>
</evidence>
<evidence type="ECO:0000256" key="1">
    <source>
        <dbReference type="ARBA" id="ARBA00004275"/>
    </source>
</evidence>
<dbReference type="PROSITE" id="PS51228">
    <property type="entry name" value="ACB_2"/>
    <property type="match status" value="1"/>
</dbReference>
<keyword evidence="3 5" id="KW-0413">Isomerase</keyword>
<comment type="subcellular location">
    <subcellularLocation>
        <location evidence="1">Peroxisome</location>
    </subcellularLocation>
</comment>
<dbReference type="InterPro" id="IPR022408">
    <property type="entry name" value="Acyl-CoA-binding_prot_CS"/>
</dbReference>
<evidence type="ECO:0000313" key="5">
    <source>
        <dbReference type="EMBL" id="PKK34119.1"/>
    </source>
</evidence>
<comment type="caution">
    <text evidence="5">The sequence shown here is derived from an EMBL/GenBank/DDBJ whole genome shotgun (WGS) entry which is preliminary data.</text>
</comment>
<dbReference type="RefSeq" id="XP_064908576.1">
    <property type="nucleotide sequence ID" value="XM_065052504.1"/>
</dbReference>
<proteinExistence type="predicted"/>
<dbReference type="RefSeq" id="XP_021148993.1">
    <property type="nucleotide sequence ID" value="XM_021293318.2"/>
</dbReference>
<dbReference type="KEGG" id="clv:102092115"/>
<evidence type="ECO:0000259" key="4">
    <source>
        <dbReference type="PROSITE" id="PS51228"/>
    </source>
</evidence>
<organism evidence="5 6">
    <name type="scientific">Columba livia</name>
    <name type="common">Rock dove</name>
    <dbReference type="NCBI Taxonomy" id="8932"/>
    <lineage>
        <taxon>Eukaryota</taxon>
        <taxon>Metazoa</taxon>
        <taxon>Chordata</taxon>
        <taxon>Craniata</taxon>
        <taxon>Vertebrata</taxon>
        <taxon>Euteleostomi</taxon>
        <taxon>Archelosauria</taxon>
        <taxon>Archosauria</taxon>
        <taxon>Dinosauria</taxon>
        <taxon>Saurischia</taxon>
        <taxon>Theropoda</taxon>
        <taxon>Coelurosauria</taxon>
        <taxon>Aves</taxon>
        <taxon>Neognathae</taxon>
        <taxon>Neoaves</taxon>
        <taxon>Columbimorphae</taxon>
        <taxon>Columbiformes</taxon>
        <taxon>Columbidae</taxon>
        <taxon>Columba</taxon>
    </lineage>
</organism>
<dbReference type="Pfam" id="PF00378">
    <property type="entry name" value="ECH_1"/>
    <property type="match status" value="1"/>
</dbReference>
<dbReference type="InterPro" id="IPR000582">
    <property type="entry name" value="Acyl-CoA-binding_protein"/>
</dbReference>
<dbReference type="RefSeq" id="XP_064908575.1">
    <property type="nucleotide sequence ID" value="XM_065052503.1"/>
</dbReference>
<dbReference type="EMBL" id="AKCR02000001">
    <property type="protein sequence ID" value="PKK34119.1"/>
    <property type="molecule type" value="Genomic_DNA"/>
</dbReference>